<dbReference type="Proteomes" id="UP000684084">
    <property type="component" value="Unassembled WGS sequence"/>
</dbReference>
<name>A0A915ZZ66_9GLOM</name>
<dbReference type="OrthoDB" id="7771656at2759"/>
<proteinExistence type="predicted"/>
<organism evidence="1 2">
    <name type="scientific">Rhizophagus irregularis</name>
    <dbReference type="NCBI Taxonomy" id="588596"/>
    <lineage>
        <taxon>Eukaryota</taxon>
        <taxon>Fungi</taxon>
        <taxon>Fungi incertae sedis</taxon>
        <taxon>Mucoromycota</taxon>
        <taxon>Glomeromycotina</taxon>
        <taxon>Glomeromycetes</taxon>
        <taxon>Glomerales</taxon>
        <taxon>Glomeraceae</taxon>
        <taxon>Rhizophagus</taxon>
    </lineage>
</organism>
<dbReference type="AlphaFoldDB" id="A0A915ZZ66"/>
<evidence type="ECO:0000313" key="1">
    <source>
        <dbReference type="EMBL" id="CAB5395869.1"/>
    </source>
</evidence>
<comment type="caution">
    <text evidence="1">The sequence shown here is derived from an EMBL/GenBank/DDBJ whole genome shotgun (WGS) entry which is preliminary data.</text>
</comment>
<reference evidence="1" key="1">
    <citation type="submission" date="2020-05" db="EMBL/GenBank/DDBJ databases">
        <authorList>
            <person name="Rincon C."/>
            <person name="Sanders R I."/>
            <person name="Robbins C."/>
            <person name="Chaturvedi A."/>
        </authorList>
    </citation>
    <scope>NUCLEOTIDE SEQUENCE</scope>
    <source>
        <strain evidence="1">CHB12</strain>
    </source>
</reference>
<protein>
    <submittedName>
        <fullName evidence="1">Uncharacterized protein</fullName>
    </submittedName>
</protein>
<dbReference type="EMBL" id="CAGKOT010000105">
    <property type="protein sequence ID" value="CAB5395869.1"/>
    <property type="molecule type" value="Genomic_DNA"/>
</dbReference>
<evidence type="ECO:0000313" key="2">
    <source>
        <dbReference type="Proteomes" id="UP000684084"/>
    </source>
</evidence>
<dbReference type="InterPro" id="IPR008313">
    <property type="entry name" value="GH125"/>
</dbReference>
<sequence length="67" mass="7848">MGKKWELDSLVSFLKLSHNYWSNTKDDRYLTNKFGRNWSSDDSTTFPFLISSSAFASVELSQLYRDD</sequence>
<dbReference type="Pfam" id="PF06824">
    <property type="entry name" value="Glyco_hydro_125"/>
    <property type="match status" value="1"/>
</dbReference>
<dbReference type="VEuPathDB" id="FungiDB:RhiirFUN_007992"/>
<accession>A0A915ZZ66</accession>
<gene>
    <name evidence="1" type="ORF">CHRIB12_LOCUS24053</name>
</gene>